<dbReference type="EMBL" id="JADCNM010000008">
    <property type="protein sequence ID" value="KAG0471037.1"/>
    <property type="molecule type" value="Genomic_DNA"/>
</dbReference>
<dbReference type="InterPro" id="IPR036866">
    <property type="entry name" value="RibonucZ/Hydroxyglut_hydro"/>
</dbReference>
<dbReference type="OrthoDB" id="262529at2759"/>
<dbReference type="AlphaFoldDB" id="A0A835UR83"/>
<dbReference type="GO" id="GO:0005634">
    <property type="term" value="C:nucleus"/>
    <property type="evidence" value="ECO:0007669"/>
    <property type="project" value="UniProtKB-SubCell"/>
</dbReference>
<protein>
    <recommendedName>
        <fullName evidence="6">SAM domain-containing protein</fullName>
    </recommendedName>
</protein>
<dbReference type="GO" id="GO:0006303">
    <property type="term" value="P:double-strand break repair via nonhomologous end joining"/>
    <property type="evidence" value="ECO:0007669"/>
    <property type="project" value="TreeGrafter"/>
</dbReference>
<dbReference type="Pfam" id="PF00536">
    <property type="entry name" value="SAM_1"/>
    <property type="match status" value="1"/>
</dbReference>
<dbReference type="PANTHER" id="PTHR23240">
    <property type="entry name" value="DNA CROSS-LINK REPAIR PROTEIN PSO2/SNM1-RELATED"/>
    <property type="match status" value="1"/>
</dbReference>
<keyword evidence="4" id="KW-0234">DNA repair</keyword>
<dbReference type="Gene3D" id="1.10.150.50">
    <property type="entry name" value="Transcription Factor, Ets-1"/>
    <property type="match status" value="1"/>
</dbReference>
<gene>
    <name evidence="7" type="ORF">HPP92_015583</name>
</gene>
<comment type="subcellular location">
    <subcellularLocation>
        <location evidence="1">Nucleus</location>
    </subcellularLocation>
</comment>
<keyword evidence="5" id="KW-0539">Nucleus</keyword>
<dbReference type="Proteomes" id="UP000639772">
    <property type="component" value="Unassembled WGS sequence"/>
</dbReference>
<accession>A0A835UR83</accession>
<evidence type="ECO:0000313" key="7">
    <source>
        <dbReference type="EMBL" id="KAG0471037.1"/>
    </source>
</evidence>
<dbReference type="CDD" id="cd09487">
    <property type="entry name" value="SAM_superfamily"/>
    <property type="match status" value="1"/>
</dbReference>
<dbReference type="GO" id="GO:0003684">
    <property type="term" value="F:damaged DNA binding"/>
    <property type="evidence" value="ECO:0007669"/>
    <property type="project" value="TreeGrafter"/>
</dbReference>
<comment type="similarity">
    <text evidence="2">Belongs to the DNA repair metallo-beta-lactamase (DRMBL) family.</text>
</comment>
<evidence type="ECO:0000256" key="3">
    <source>
        <dbReference type="ARBA" id="ARBA00022763"/>
    </source>
</evidence>
<dbReference type="InterPro" id="IPR011084">
    <property type="entry name" value="DRMBL"/>
</dbReference>
<comment type="caution">
    <text evidence="7">The sequence shown here is derived from an EMBL/GenBank/DDBJ whole genome shotgun (WGS) entry which is preliminary data.</text>
</comment>
<keyword evidence="3" id="KW-0227">DNA damage</keyword>
<evidence type="ECO:0000259" key="6">
    <source>
        <dbReference type="PROSITE" id="PS50105"/>
    </source>
</evidence>
<dbReference type="Gene3D" id="3.60.15.10">
    <property type="entry name" value="Ribonuclease Z/Hydroxyacylglutathione hydrolase-like"/>
    <property type="match status" value="1"/>
</dbReference>
<dbReference type="SMART" id="SM00454">
    <property type="entry name" value="SAM"/>
    <property type="match status" value="1"/>
</dbReference>
<dbReference type="FunFam" id="3.60.15.10:FF:000027">
    <property type="entry name" value="DNA ligase 6"/>
    <property type="match status" value="1"/>
</dbReference>
<organism evidence="7 8">
    <name type="scientific">Vanilla planifolia</name>
    <name type="common">Vanilla</name>
    <dbReference type="NCBI Taxonomy" id="51239"/>
    <lineage>
        <taxon>Eukaryota</taxon>
        <taxon>Viridiplantae</taxon>
        <taxon>Streptophyta</taxon>
        <taxon>Embryophyta</taxon>
        <taxon>Tracheophyta</taxon>
        <taxon>Spermatophyta</taxon>
        <taxon>Magnoliopsida</taxon>
        <taxon>Liliopsida</taxon>
        <taxon>Asparagales</taxon>
        <taxon>Orchidaceae</taxon>
        <taxon>Vanilloideae</taxon>
        <taxon>Vanilleae</taxon>
        <taxon>Vanilla</taxon>
    </lineage>
</organism>
<evidence type="ECO:0000256" key="5">
    <source>
        <dbReference type="ARBA" id="ARBA00023242"/>
    </source>
</evidence>
<dbReference type="SUPFAM" id="SSF56281">
    <property type="entry name" value="Metallo-hydrolase/oxidoreductase"/>
    <property type="match status" value="1"/>
</dbReference>
<evidence type="ECO:0000256" key="4">
    <source>
        <dbReference type="ARBA" id="ARBA00023204"/>
    </source>
</evidence>
<dbReference type="FunFam" id="3.40.50.12650:FF:000004">
    <property type="entry name" value="DNA cross-link repair 1A protein"/>
    <property type="match status" value="1"/>
</dbReference>
<dbReference type="InterPro" id="IPR001660">
    <property type="entry name" value="SAM"/>
</dbReference>
<reference evidence="7 8" key="1">
    <citation type="journal article" date="2020" name="Nat. Food">
        <title>A phased Vanilla planifolia genome enables genetic improvement of flavour and production.</title>
        <authorList>
            <person name="Hasing T."/>
            <person name="Tang H."/>
            <person name="Brym M."/>
            <person name="Khazi F."/>
            <person name="Huang T."/>
            <person name="Chambers A.H."/>
        </authorList>
    </citation>
    <scope>NUCLEOTIDE SEQUENCE [LARGE SCALE GENOMIC DNA]</scope>
    <source>
        <tissue evidence="7">Leaf</tissue>
    </source>
</reference>
<dbReference type="Pfam" id="PF07522">
    <property type="entry name" value="DRMBL"/>
    <property type="match status" value="1"/>
</dbReference>
<evidence type="ECO:0000256" key="1">
    <source>
        <dbReference type="ARBA" id="ARBA00004123"/>
    </source>
</evidence>
<name>A0A835UR83_VANPL</name>
<evidence type="ECO:0000256" key="2">
    <source>
        <dbReference type="ARBA" id="ARBA00010304"/>
    </source>
</evidence>
<feature type="domain" description="SAM" evidence="6">
    <location>
        <begin position="453"/>
        <end position="511"/>
    </location>
</feature>
<dbReference type="Gene3D" id="3.40.50.12650">
    <property type="match status" value="1"/>
</dbReference>
<sequence>MLGDGDDDFQNPAQAVVLSQRIVVSSLRSGRSQFLGPSSDGRDWKKPRLSVAMGKENHSLSKNRILGVPKLQAKTVVEERMNPCEKIRLPDERKLNIDVRYCEGGGINEPEFVPLASDVTKDKKNRSCGERKMERESHCFVSVESRLLASSMSAFSPYSASVDSGVSRDSGIGAGLKDSCDLGELAAVRRTEAAGESEKFIESDDRGVCLGLMNSRLVEEWARSKLDIQVLRNFSGNGVELDKDGGPFASSTAARLVEFTEKSNLPRDEEHSSEFGDDAEVETFKKTSKMELDCLRQVLSPTRFVENIDLVEKKENHCDMSGEDKILDSRVMLVPSAVEGNSLDGNGCDEFETGTQLNVLMDLCCDMGEKEGSRCRRFPFGQLRTRSIFRESERNLSCPLCESDITDLSEENRHIHTNDCLDKVEKHEKSEEFASVVHGKSSACQQFALGNPVLEWLSTLGLGRYEEVFIREEIDWDALQWLTEEDLISIGIVTLGPRKKILHAISELRQRNYLADHGKNDAPNFAANEKTKIPRPGNKLITEYFRELVGNKTRCTNSNKLFHVVKKANDVQTRHSIASKRNANRGRAKDAPPWCCIPGTPFRVDAFRYLRGDCSHWFLTHFHMDHYQGLTKNFCHGKLYCSKITAELVNMKIGVPWDRIQILPLNQKITIADVNLTCLEANHCPGSIIILFEPSNQKAILHTGDFRFSAEMAACSILQSSHIHTLILDTTYCSPQYDFPKQEEVIEFVIDAIRAEAFNPKTLFLIGTYTIGKEKLFMEVARTLRTKIYVGAGKFHVLKCLGFPEEDMKWFTTNEMESHIHVVPMWTIASFKRMKYISNKYSDRYNLIVAFSPTGWTSGKGKKKSPARRLQQGTIIRYEVPYSEHCSFTELKDFVLFISPEKIIPSVNNEGPDSAKAMIDLLLPDS</sequence>
<dbReference type="InterPro" id="IPR013761">
    <property type="entry name" value="SAM/pointed_sf"/>
</dbReference>
<dbReference type="CDD" id="cd16273">
    <property type="entry name" value="SNM1A-1C-like_MBL-fold"/>
    <property type="match status" value="1"/>
</dbReference>
<dbReference type="PANTHER" id="PTHR23240:SF6">
    <property type="entry name" value="DNA CROSS-LINK REPAIR 1A PROTEIN"/>
    <property type="match status" value="1"/>
</dbReference>
<proteinExistence type="inferred from homology"/>
<dbReference type="GO" id="GO:0036297">
    <property type="term" value="P:interstrand cross-link repair"/>
    <property type="evidence" value="ECO:0007669"/>
    <property type="project" value="TreeGrafter"/>
</dbReference>
<dbReference type="PROSITE" id="PS50105">
    <property type="entry name" value="SAM_DOMAIN"/>
    <property type="match status" value="1"/>
</dbReference>
<dbReference type="SUPFAM" id="SSF47769">
    <property type="entry name" value="SAM/Pointed domain"/>
    <property type="match status" value="1"/>
</dbReference>
<evidence type="ECO:0000313" key="8">
    <source>
        <dbReference type="Proteomes" id="UP000639772"/>
    </source>
</evidence>
<dbReference type="GO" id="GO:0035312">
    <property type="term" value="F:5'-3' DNA exonuclease activity"/>
    <property type="evidence" value="ECO:0007669"/>
    <property type="project" value="TreeGrafter"/>
</dbReference>